<protein>
    <submittedName>
        <fullName evidence="2">Uncharacterized protein</fullName>
    </submittedName>
</protein>
<name>W6YZW5_COCMI</name>
<feature type="compositionally biased region" description="Polar residues" evidence="1">
    <location>
        <begin position="1"/>
        <end position="26"/>
    </location>
</feature>
<organism evidence="2 3">
    <name type="scientific">Bipolaris oryzae ATCC 44560</name>
    <dbReference type="NCBI Taxonomy" id="930090"/>
    <lineage>
        <taxon>Eukaryota</taxon>
        <taxon>Fungi</taxon>
        <taxon>Dikarya</taxon>
        <taxon>Ascomycota</taxon>
        <taxon>Pezizomycotina</taxon>
        <taxon>Dothideomycetes</taxon>
        <taxon>Pleosporomycetidae</taxon>
        <taxon>Pleosporales</taxon>
        <taxon>Pleosporineae</taxon>
        <taxon>Pleosporaceae</taxon>
        <taxon>Bipolaris</taxon>
    </lineage>
</organism>
<feature type="compositionally biased region" description="Acidic residues" evidence="1">
    <location>
        <begin position="95"/>
        <end position="104"/>
    </location>
</feature>
<proteinExistence type="predicted"/>
<reference evidence="2 3" key="1">
    <citation type="journal article" date="2013" name="PLoS Genet.">
        <title>Comparative genome structure, secondary metabolite, and effector coding capacity across Cochliobolus pathogens.</title>
        <authorList>
            <person name="Condon B.J."/>
            <person name="Leng Y."/>
            <person name="Wu D."/>
            <person name="Bushley K.E."/>
            <person name="Ohm R.A."/>
            <person name="Otillar R."/>
            <person name="Martin J."/>
            <person name="Schackwitz W."/>
            <person name="Grimwood J."/>
            <person name="MohdZainudin N."/>
            <person name="Xue C."/>
            <person name="Wang R."/>
            <person name="Manning V.A."/>
            <person name="Dhillon B."/>
            <person name="Tu Z.J."/>
            <person name="Steffenson B.J."/>
            <person name="Salamov A."/>
            <person name="Sun H."/>
            <person name="Lowry S."/>
            <person name="LaButti K."/>
            <person name="Han J."/>
            <person name="Copeland A."/>
            <person name="Lindquist E."/>
            <person name="Barry K."/>
            <person name="Schmutz J."/>
            <person name="Baker S.E."/>
            <person name="Ciuffetti L.M."/>
            <person name="Grigoriev I.V."/>
            <person name="Zhong S."/>
            <person name="Turgeon B.G."/>
        </authorList>
    </citation>
    <scope>NUCLEOTIDE SEQUENCE [LARGE SCALE GENOMIC DNA]</scope>
    <source>
        <strain evidence="2 3">ATCC 44560</strain>
    </source>
</reference>
<dbReference type="HOGENOM" id="CLU_1488755_0_0_1"/>
<dbReference type="EMBL" id="KI964039">
    <property type="protein sequence ID" value="EUC43133.1"/>
    <property type="molecule type" value="Genomic_DNA"/>
</dbReference>
<gene>
    <name evidence="2" type="ORF">COCMIDRAFT_28390</name>
</gene>
<dbReference type="RefSeq" id="XP_007690358.1">
    <property type="nucleotide sequence ID" value="XM_007692168.1"/>
</dbReference>
<feature type="compositionally biased region" description="Basic and acidic residues" evidence="1">
    <location>
        <begin position="76"/>
        <end position="87"/>
    </location>
</feature>
<dbReference type="Proteomes" id="UP000054032">
    <property type="component" value="Unassembled WGS sequence"/>
</dbReference>
<dbReference type="KEGG" id="bor:COCMIDRAFT_28390"/>
<dbReference type="AlphaFoldDB" id="W6YZW5"/>
<dbReference type="GeneID" id="19121297"/>
<evidence type="ECO:0000313" key="3">
    <source>
        <dbReference type="Proteomes" id="UP000054032"/>
    </source>
</evidence>
<sequence>MSNAQTQAQTLTRKPITAQRSAQRSAAPTDLAMSRQKQGRLWSSSAYHASSSLQPATHCRTSKTLGATDDGGGHGGGEDGRGEKGDKIQMNSNANDDDSDDDDNNGGGGGIGRGGSDGNNTAVAWVWGRQESQTEGGQKLLLAISSPPSVAHNAHCQTTFDSACIALESTPGTPSAKPPLD</sequence>
<feature type="region of interest" description="Disordered" evidence="1">
    <location>
        <begin position="1"/>
        <end position="135"/>
    </location>
</feature>
<feature type="compositionally biased region" description="Low complexity" evidence="1">
    <location>
        <begin position="43"/>
        <end position="52"/>
    </location>
</feature>
<feature type="compositionally biased region" description="Gly residues" evidence="1">
    <location>
        <begin position="105"/>
        <end position="117"/>
    </location>
</feature>
<evidence type="ECO:0000313" key="2">
    <source>
        <dbReference type="EMBL" id="EUC43133.1"/>
    </source>
</evidence>
<evidence type="ECO:0000256" key="1">
    <source>
        <dbReference type="SAM" id="MobiDB-lite"/>
    </source>
</evidence>
<accession>W6YZW5</accession>
<keyword evidence="3" id="KW-1185">Reference proteome</keyword>